<comment type="caution">
    <text evidence="2">The sequence shown here is derived from an EMBL/GenBank/DDBJ whole genome shotgun (WGS) entry which is preliminary data.</text>
</comment>
<protein>
    <submittedName>
        <fullName evidence="2">Uncharacterized protein</fullName>
    </submittedName>
</protein>
<dbReference type="EMBL" id="MU806254">
    <property type="protein sequence ID" value="KAJ3837324.1"/>
    <property type="molecule type" value="Genomic_DNA"/>
</dbReference>
<gene>
    <name evidence="2" type="ORF">F5878DRAFT_221147</name>
</gene>
<accession>A0AA38P6R8</accession>
<feature type="signal peptide" evidence="1">
    <location>
        <begin position="1"/>
        <end position="20"/>
    </location>
</feature>
<sequence>MIGHNGGGALLHAFFLYGEAAVGCAGTCYRVSCSSSLSFHLAFHQKQNLMMTSLRFQVLSTEYILKPQNLLRADLISDPANCLFSCLCVYRSRKRSQIPILIQSTLAYINVTLRRTRRLPWHILPPSLLLPSSNDTDHGQIQPGGHAEAQVGDGVVLSGHIWA</sequence>
<evidence type="ECO:0000313" key="3">
    <source>
        <dbReference type="Proteomes" id="UP001163846"/>
    </source>
</evidence>
<evidence type="ECO:0000313" key="2">
    <source>
        <dbReference type="EMBL" id="KAJ3837324.1"/>
    </source>
</evidence>
<keyword evidence="1" id="KW-0732">Signal</keyword>
<dbReference type="AlphaFoldDB" id="A0AA38P6R8"/>
<keyword evidence="3" id="KW-1185">Reference proteome</keyword>
<reference evidence="2" key="1">
    <citation type="submission" date="2022-08" db="EMBL/GenBank/DDBJ databases">
        <authorList>
            <consortium name="DOE Joint Genome Institute"/>
            <person name="Min B."/>
            <person name="Riley R."/>
            <person name="Sierra-Patev S."/>
            <person name="Naranjo-Ortiz M."/>
            <person name="Looney B."/>
            <person name="Konkel Z."/>
            <person name="Slot J.C."/>
            <person name="Sakamoto Y."/>
            <person name="Steenwyk J.L."/>
            <person name="Rokas A."/>
            <person name="Carro J."/>
            <person name="Camarero S."/>
            <person name="Ferreira P."/>
            <person name="Molpeceres G."/>
            <person name="Ruiz-Duenas F.J."/>
            <person name="Serrano A."/>
            <person name="Henrissat B."/>
            <person name="Drula E."/>
            <person name="Hughes K.W."/>
            <person name="Mata J.L."/>
            <person name="Ishikawa N.K."/>
            <person name="Vargas-Isla R."/>
            <person name="Ushijima S."/>
            <person name="Smith C.A."/>
            <person name="Ahrendt S."/>
            <person name="Andreopoulos W."/>
            <person name="He G."/>
            <person name="Labutti K."/>
            <person name="Lipzen A."/>
            <person name="Ng V."/>
            <person name="Sandor L."/>
            <person name="Barry K."/>
            <person name="Martinez A.T."/>
            <person name="Xiao Y."/>
            <person name="Gibbons J.G."/>
            <person name="Terashima K."/>
            <person name="Hibbett D.S."/>
            <person name="Grigoriev I.V."/>
        </authorList>
    </citation>
    <scope>NUCLEOTIDE SEQUENCE</scope>
    <source>
        <strain evidence="2">TFB9207</strain>
    </source>
</reference>
<organism evidence="2 3">
    <name type="scientific">Lentinula raphanica</name>
    <dbReference type="NCBI Taxonomy" id="153919"/>
    <lineage>
        <taxon>Eukaryota</taxon>
        <taxon>Fungi</taxon>
        <taxon>Dikarya</taxon>
        <taxon>Basidiomycota</taxon>
        <taxon>Agaricomycotina</taxon>
        <taxon>Agaricomycetes</taxon>
        <taxon>Agaricomycetidae</taxon>
        <taxon>Agaricales</taxon>
        <taxon>Marasmiineae</taxon>
        <taxon>Omphalotaceae</taxon>
        <taxon>Lentinula</taxon>
    </lineage>
</organism>
<evidence type="ECO:0000256" key="1">
    <source>
        <dbReference type="SAM" id="SignalP"/>
    </source>
</evidence>
<name>A0AA38P6R8_9AGAR</name>
<dbReference type="Proteomes" id="UP001163846">
    <property type="component" value="Unassembled WGS sequence"/>
</dbReference>
<proteinExistence type="predicted"/>
<feature type="chain" id="PRO_5041276075" evidence="1">
    <location>
        <begin position="21"/>
        <end position="163"/>
    </location>
</feature>